<evidence type="ECO:0000313" key="8">
    <source>
        <dbReference type="Proteomes" id="UP001519343"/>
    </source>
</evidence>
<name>A0ABS4GNS5_9BACL</name>
<dbReference type="CDD" id="cd03768">
    <property type="entry name" value="SR_ResInv"/>
    <property type="match status" value="1"/>
</dbReference>
<dbReference type="Pfam" id="PF02796">
    <property type="entry name" value="HTH_7"/>
    <property type="match status" value="1"/>
</dbReference>
<feature type="active site" description="O-(5'-phospho-DNA)-serine intermediate" evidence="5">
    <location>
        <position position="10"/>
    </location>
</feature>
<keyword evidence="4" id="KW-0233">DNA recombination</keyword>
<dbReference type="EMBL" id="JAGGKT010000004">
    <property type="protein sequence ID" value="MBP1931913.1"/>
    <property type="molecule type" value="Genomic_DNA"/>
</dbReference>
<dbReference type="Gene3D" id="3.40.50.1390">
    <property type="entry name" value="Resolvase, N-terminal catalytic domain"/>
    <property type="match status" value="1"/>
</dbReference>
<dbReference type="SMART" id="SM00857">
    <property type="entry name" value="Resolvase"/>
    <property type="match status" value="1"/>
</dbReference>
<accession>A0ABS4GNS5</accession>
<reference evidence="7 8" key="1">
    <citation type="submission" date="2021-03" db="EMBL/GenBank/DDBJ databases">
        <title>Genomic Encyclopedia of Type Strains, Phase IV (KMG-IV): sequencing the most valuable type-strain genomes for metagenomic binning, comparative biology and taxonomic classification.</title>
        <authorList>
            <person name="Goeker M."/>
        </authorList>
    </citation>
    <scope>NUCLEOTIDE SEQUENCE [LARGE SCALE GENOMIC DNA]</scope>
    <source>
        <strain evidence="7 8">DSM 24738</strain>
    </source>
</reference>
<dbReference type="Proteomes" id="UP001519343">
    <property type="component" value="Unassembled WGS sequence"/>
</dbReference>
<evidence type="ECO:0000256" key="1">
    <source>
        <dbReference type="ARBA" id="ARBA00009913"/>
    </source>
</evidence>
<gene>
    <name evidence="7" type="ORF">J2Z37_001914</name>
</gene>
<dbReference type="InterPro" id="IPR006119">
    <property type="entry name" value="Resolv_N"/>
</dbReference>
<keyword evidence="8" id="KW-1185">Reference proteome</keyword>
<comment type="similarity">
    <text evidence="1">Belongs to the site-specific recombinase resolvase family.</text>
</comment>
<evidence type="ECO:0000256" key="4">
    <source>
        <dbReference type="ARBA" id="ARBA00023172"/>
    </source>
</evidence>
<dbReference type="PANTHER" id="PTHR30461:SF26">
    <property type="entry name" value="RESOLVASE HOMOLOG YNEB"/>
    <property type="match status" value="1"/>
</dbReference>
<dbReference type="InterPro" id="IPR036390">
    <property type="entry name" value="WH_DNA-bd_sf"/>
</dbReference>
<comment type="caution">
    <text evidence="7">The sequence shown here is derived from an EMBL/GenBank/DDBJ whole genome shotgun (WGS) entry which is preliminary data.</text>
</comment>
<dbReference type="InterPro" id="IPR006120">
    <property type="entry name" value="Resolvase_HTH_dom"/>
</dbReference>
<evidence type="ECO:0000313" key="7">
    <source>
        <dbReference type="EMBL" id="MBP1931913.1"/>
    </source>
</evidence>
<dbReference type="Pfam" id="PF00239">
    <property type="entry name" value="Resolvase"/>
    <property type="match status" value="1"/>
</dbReference>
<feature type="domain" description="Resolvase/invertase-type recombinase catalytic" evidence="6">
    <location>
        <begin position="2"/>
        <end position="138"/>
    </location>
</feature>
<dbReference type="RefSeq" id="WP_209809986.1">
    <property type="nucleotide sequence ID" value="NZ_JAGGKT010000004.1"/>
</dbReference>
<keyword evidence="3" id="KW-0238">DNA-binding</keyword>
<sequence>MRKIGYIRVSSLDQNPARQLQQLNEVGMDVIFEEKESGATQDRPELQKMLKELREDDIIYVSDLTRITRSTRDLFELVDYIKQKKANLKSLKDSWLDLSEENPYSQFLMTVMGGVNQLERDLIRMRQREGIDLAKKEGKYRGRVKKYHHKHAGINYAVKLYREGKMTVKQICEITNVSRSALYRRLSELENN</sequence>
<proteinExistence type="inferred from homology"/>
<dbReference type="Gene3D" id="1.10.10.60">
    <property type="entry name" value="Homeodomain-like"/>
    <property type="match status" value="1"/>
</dbReference>
<dbReference type="PANTHER" id="PTHR30461">
    <property type="entry name" value="DNA-INVERTASE FROM LAMBDOID PROPHAGE"/>
    <property type="match status" value="1"/>
</dbReference>
<dbReference type="InterPro" id="IPR006118">
    <property type="entry name" value="Recombinase_CS"/>
</dbReference>
<protein>
    <submittedName>
        <fullName evidence="7">DNA invertase Pin-like site-specific DNA recombinase</fullName>
    </submittedName>
</protein>
<dbReference type="PROSITE" id="PS00397">
    <property type="entry name" value="RECOMBINASES_1"/>
    <property type="match status" value="1"/>
</dbReference>
<keyword evidence="2" id="KW-0229">DNA integration</keyword>
<evidence type="ECO:0000256" key="3">
    <source>
        <dbReference type="ARBA" id="ARBA00023125"/>
    </source>
</evidence>
<dbReference type="InterPro" id="IPR036162">
    <property type="entry name" value="Resolvase-like_N_sf"/>
</dbReference>
<dbReference type="InterPro" id="IPR050639">
    <property type="entry name" value="SSR_resolvase"/>
</dbReference>
<dbReference type="PROSITE" id="PS51736">
    <property type="entry name" value="RECOMBINASES_3"/>
    <property type="match status" value="1"/>
</dbReference>
<organism evidence="7 8">
    <name type="scientific">Ammoniphilus resinae</name>
    <dbReference type="NCBI Taxonomy" id="861532"/>
    <lineage>
        <taxon>Bacteria</taxon>
        <taxon>Bacillati</taxon>
        <taxon>Bacillota</taxon>
        <taxon>Bacilli</taxon>
        <taxon>Bacillales</taxon>
        <taxon>Paenibacillaceae</taxon>
        <taxon>Aneurinibacillus group</taxon>
        <taxon>Ammoniphilus</taxon>
    </lineage>
</organism>
<dbReference type="SUPFAM" id="SSF46785">
    <property type="entry name" value="Winged helix' DNA-binding domain"/>
    <property type="match status" value="1"/>
</dbReference>
<evidence type="ECO:0000256" key="5">
    <source>
        <dbReference type="PROSITE-ProRule" id="PRU10137"/>
    </source>
</evidence>
<evidence type="ECO:0000259" key="6">
    <source>
        <dbReference type="PROSITE" id="PS51736"/>
    </source>
</evidence>
<dbReference type="SUPFAM" id="SSF53041">
    <property type="entry name" value="Resolvase-like"/>
    <property type="match status" value="1"/>
</dbReference>
<evidence type="ECO:0000256" key="2">
    <source>
        <dbReference type="ARBA" id="ARBA00022908"/>
    </source>
</evidence>